<feature type="region of interest" description="Disordered" evidence="1">
    <location>
        <begin position="58"/>
        <end position="86"/>
    </location>
</feature>
<evidence type="ECO:0000256" key="1">
    <source>
        <dbReference type="SAM" id="MobiDB-lite"/>
    </source>
</evidence>
<dbReference type="VEuPathDB" id="TriTrypDB:TvY486_1112830"/>
<dbReference type="InterPro" id="IPR016024">
    <property type="entry name" value="ARM-type_fold"/>
</dbReference>
<reference evidence="2" key="1">
    <citation type="journal article" date="2012" name="Proc. Natl. Acad. Sci. U.S.A.">
        <title>Antigenic diversity is generated by distinct evolutionary mechanisms in African trypanosome species.</title>
        <authorList>
            <person name="Jackson A.P."/>
            <person name="Berry A."/>
            <person name="Aslett M."/>
            <person name="Allison H.C."/>
            <person name="Burton P."/>
            <person name="Vavrova-Anderson J."/>
            <person name="Brown R."/>
            <person name="Browne H."/>
            <person name="Corton N."/>
            <person name="Hauser H."/>
            <person name="Gamble J."/>
            <person name="Gilderthorp R."/>
            <person name="Marcello L."/>
            <person name="McQuillan J."/>
            <person name="Otto T.D."/>
            <person name="Quail M.A."/>
            <person name="Sanders M.J."/>
            <person name="van Tonder A."/>
            <person name="Ginger M.L."/>
            <person name="Field M.C."/>
            <person name="Barry J.D."/>
            <person name="Hertz-Fowler C."/>
            <person name="Berriman M."/>
        </authorList>
    </citation>
    <scope>NUCLEOTIDE SEQUENCE</scope>
    <source>
        <strain evidence="2">Y486</strain>
    </source>
</reference>
<feature type="region of interest" description="Disordered" evidence="1">
    <location>
        <begin position="334"/>
        <end position="353"/>
    </location>
</feature>
<proteinExistence type="predicted"/>
<sequence>MTKRAPLLRAYAVLERLEALRRETVASPTLSSCEDGSGAPSSPWQVVKTPVERLSFSPISSPVRDAPGVKPTCGISHSRRAPADGHGSVRNARMVVTLNKHERGVTPGSRAVWGNLSVADAVYGTVNSKKLRGARARDCSAKEKLQDRTAAATAENMPHRPTFRVVSKMVIPVDGINGQWQGGGGGGNISTDKMPHSRIPRAFNSQGARRNEAYQSSNLSHYESSVENRDVEDLPLATRPKESVPLHSNSQRESPLLHPEGGQVCSGVSNEQTSSATTGPLRVPRIELNRLPNDAHRDVSSRKYCREENTAAVERLRNCTDGDASWVTSVPPANPADHSIEESSESCPLHTSYGGESEDVAYEPISTRVATASVSGHGGERSLLSSLRELTCMNTEQLIEELRSMSGYCNGTTTHCHDWFALTALINSDDAVRHIVVPLLLGELLRETNGRGCDTSAGDKRITDILCALIGLGERAAISLPVLMDMLITSVEHSSLVSLAIRAVGGDHGLRELCRLARQTVGNEKNGNDGDGNRTCMAALQGISVMTMPLVGHTTVYCIGASELENRVTFYQPALHGEQQESSEEDFAWCGVFLKHSTPYTPTHVILDVELARCMLLKLVATHGMERVTFNYVPLSLVVQDLVGVLAIVCEGRELPPVVQTALSHHAIEPTPSNLLPQRTLPFSYDPWYVDRDDELFSVEETLLTVLLHPRCPSKVLERVLATIASLPSFVTIHMAAPVLDFAAFAVARFIQHEQQQHESQHRSGCANNVQQENVIVTAFVAVGRLVRSGMTSPSVTDAACDLFFQCLSSPLCRVRHGACLGLGEMGPLSNKTEAVAHQLLHCLADMEMNHEVVAWSIARLGGCGVRLLLDKIAGQLMPEGSLGCGGYGGMARVKSYEASPLPLVTRVACVRAVRRIDLLATSLGTREEAWRLREEVIQRLGALLAAAGMEENLLIECAYTLGEVLGNNGTEATRRCTGVGSDEAITYYMSEEPSESFEVLKTIIDSTTLPCCVMKALFFALCKFGGGHAEVYASQTVIQNPALLFRVAAAFGLRACGGKVIRTIALALNDDCVEVRLQAFDTLDNIGVSAALAVLQQRPQTHTRQVVTALRNCLLRDMCKNVNRKTAQDLYTALCHAQGASH</sequence>
<evidence type="ECO:0000313" key="2">
    <source>
        <dbReference type="EMBL" id="CCC53799.1"/>
    </source>
</evidence>
<feature type="compositionally biased region" description="Polar residues" evidence="1">
    <location>
        <begin position="203"/>
        <end position="223"/>
    </location>
</feature>
<accession>G0UD88</accession>
<dbReference type="SUPFAM" id="SSF48371">
    <property type="entry name" value="ARM repeat"/>
    <property type="match status" value="1"/>
</dbReference>
<organism evidence="2">
    <name type="scientific">Trypanosoma vivax (strain Y486)</name>
    <dbReference type="NCBI Taxonomy" id="1055687"/>
    <lineage>
        <taxon>Eukaryota</taxon>
        <taxon>Discoba</taxon>
        <taxon>Euglenozoa</taxon>
        <taxon>Kinetoplastea</taxon>
        <taxon>Metakinetoplastina</taxon>
        <taxon>Trypanosomatida</taxon>
        <taxon>Trypanosomatidae</taxon>
        <taxon>Trypanosoma</taxon>
        <taxon>Duttonella</taxon>
    </lineage>
</organism>
<dbReference type="AlphaFoldDB" id="G0UD88"/>
<feature type="region of interest" description="Disordered" evidence="1">
    <location>
        <begin position="177"/>
        <end position="260"/>
    </location>
</feature>
<protein>
    <submittedName>
        <fullName evidence="2">Uncharacterized protein</fullName>
    </submittedName>
</protein>
<dbReference type="InterPro" id="IPR011989">
    <property type="entry name" value="ARM-like"/>
</dbReference>
<gene>
    <name evidence="2" type="ORF">TVY486_1112830</name>
</gene>
<dbReference type="Gene3D" id="1.25.10.10">
    <property type="entry name" value="Leucine-rich Repeat Variant"/>
    <property type="match status" value="1"/>
</dbReference>
<name>G0UD88_TRYVY</name>
<dbReference type="EMBL" id="HE573027">
    <property type="protein sequence ID" value="CCC53799.1"/>
    <property type="molecule type" value="Genomic_DNA"/>
</dbReference>